<reference evidence="2 3" key="1">
    <citation type="journal article" date="2019" name="Int. J. Syst. Evol. Microbiol.">
        <title>The Global Catalogue of Microorganisms (GCM) 10K type strain sequencing project: providing services to taxonomists for standard genome sequencing and annotation.</title>
        <authorList>
            <consortium name="The Broad Institute Genomics Platform"/>
            <consortium name="The Broad Institute Genome Sequencing Center for Infectious Disease"/>
            <person name="Wu L."/>
            <person name="Ma J."/>
        </authorList>
    </citation>
    <scope>NUCLEOTIDE SEQUENCE [LARGE SCALE GENOMIC DNA]</scope>
    <source>
        <strain evidence="2 3">XZYJT29</strain>
    </source>
</reference>
<keyword evidence="3" id="KW-1185">Reference proteome</keyword>
<evidence type="ECO:0000313" key="2">
    <source>
        <dbReference type="EMBL" id="MFC7140464.1"/>
    </source>
</evidence>
<comment type="caution">
    <text evidence="2">The sequence shown here is derived from an EMBL/GenBank/DDBJ whole genome shotgun (WGS) entry which is preliminary data.</text>
</comment>
<evidence type="ECO:0000313" key="3">
    <source>
        <dbReference type="Proteomes" id="UP001596432"/>
    </source>
</evidence>
<dbReference type="AlphaFoldDB" id="A0ABD5Y3Z6"/>
<accession>A0ABD5Y3Z6</accession>
<gene>
    <name evidence="2" type="ORF">ACFQMA_11565</name>
</gene>
<protein>
    <submittedName>
        <fullName evidence="2">Uncharacterized protein</fullName>
    </submittedName>
</protein>
<feature type="region of interest" description="Disordered" evidence="1">
    <location>
        <begin position="21"/>
        <end position="46"/>
    </location>
</feature>
<dbReference type="RefSeq" id="WP_274326021.1">
    <property type="nucleotide sequence ID" value="NZ_CP118158.1"/>
</dbReference>
<organism evidence="2 3">
    <name type="scientific">Halosimplex aquaticum</name>
    <dbReference type="NCBI Taxonomy" id="3026162"/>
    <lineage>
        <taxon>Archaea</taxon>
        <taxon>Methanobacteriati</taxon>
        <taxon>Methanobacteriota</taxon>
        <taxon>Stenosarchaea group</taxon>
        <taxon>Halobacteria</taxon>
        <taxon>Halobacteriales</taxon>
        <taxon>Haloarculaceae</taxon>
        <taxon>Halosimplex</taxon>
    </lineage>
</organism>
<dbReference type="Proteomes" id="UP001596432">
    <property type="component" value="Unassembled WGS sequence"/>
</dbReference>
<sequence length="66" mass="7123">MSESQQNERTRELGELFVSVTGDDTVTESQEPEGEKVADEADEEEYVVSDDGLDGAIDADLDAASK</sequence>
<dbReference type="GeneID" id="78820753"/>
<proteinExistence type="predicted"/>
<evidence type="ECO:0000256" key="1">
    <source>
        <dbReference type="SAM" id="MobiDB-lite"/>
    </source>
</evidence>
<dbReference type="EMBL" id="JBHTAS010000001">
    <property type="protein sequence ID" value="MFC7140464.1"/>
    <property type="molecule type" value="Genomic_DNA"/>
</dbReference>
<name>A0ABD5Y3Z6_9EURY</name>